<keyword evidence="11" id="KW-1185">Reference proteome</keyword>
<dbReference type="Gene3D" id="1.10.8.430">
    <property type="entry name" value="Helical domain of apoptotic protease-activating factors"/>
    <property type="match status" value="1"/>
</dbReference>
<dbReference type="Pfam" id="PF13855">
    <property type="entry name" value="LRR_8"/>
    <property type="match status" value="1"/>
</dbReference>
<dbReference type="SUPFAM" id="SSF52058">
    <property type="entry name" value="L domain-like"/>
    <property type="match status" value="1"/>
</dbReference>
<dbReference type="Gene3D" id="1.10.10.10">
    <property type="entry name" value="Winged helix-like DNA-binding domain superfamily/Winged helix DNA-binding domain"/>
    <property type="match status" value="1"/>
</dbReference>
<dbReference type="Proteomes" id="UP001140206">
    <property type="component" value="Chromosome 3"/>
</dbReference>
<dbReference type="Pfam" id="PF00931">
    <property type="entry name" value="NB-ARC"/>
    <property type="match status" value="1"/>
</dbReference>
<dbReference type="InterPro" id="IPR050905">
    <property type="entry name" value="Plant_NBS-LRR"/>
</dbReference>
<dbReference type="InterPro" id="IPR057135">
    <property type="entry name" value="At4g27190-like_LRR"/>
</dbReference>
<evidence type="ECO:0000256" key="3">
    <source>
        <dbReference type="ARBA" id="ARBA00022737"/>
    </source>
</evidence>
<dbReference type="PANTHER" id="PTHR33463:SF207">
    <property type="entry name" value="AAA+ ATPASE DOMAIN-CONTAINING PROTEIN"/>
    <property type="match status" value="1"/>
</dbReference>
<comment type="caution">
    <text evidence="10">The sequence shown here is derived from an EMBL/GenBank/DDBJ whole genome shotgun (WGS) entry which is preliminary data.</text>
</comment>
<dbReference type="SMART" id="SM00369">
    <property type="entry name" value="LRR_TYP"/>
    <property type="match status" value="2"/>
</dbReference>
<dbReference type="Pfam" id="PF23247">
    <property type="entry name" value="LRR_RPS2"/>
    <property type="match status" value="1"/>
</dbReference>
<feature type="domain" description="Disease resistance protein winged helix" evidence="9">
    <location>
        <begin position="408"/>
        <end position="472"/>
    </location>
</feature>
<dbReference type="GO" id="GO:0002758">
    <property type="term" value="P:innate immune response-activating signaling pathway"/>
    <property type="evidence" value="ECO:0007669"/>
    <property type="project" value="UniProtKB-ARBA"/>
</dbReference>
<evidence type="ECO:0000256" key="6">
    <source>
        <dbReference type="SAM" id="Coils"/>
    </source>
</evidence>
<evidence type="ECO:0000256" key="1">
    <source>
        <dbReference type="ARBA" id="ARBA00008894"/>
    </source>
</evidence>
<name>A0AAV8DPU4_9POAL</name>
<dbReference type="EMBL" id="JAMFTS010000003">
    <property type="protein sequence ID" value="KAJ4770005.1"/>
    <property type="molecule type" value="Genomic_DNA"/>
</dbReference>
<reference evidence="10" key="1">
    <citation type="submission" date="2022-08" db="EMBL/GenBank/DDBJ databases">
        <authorList>
            <person name="Marques A."/>
        </authorList>
    </citation>
    <scope>NUCLEOTIDE SEQUENCE</scope>
    <source>
        <strain evidence="10">RhyPub2mFocal</strain>
        <tissue evidence="10">Leaves</tissue>
    </source>
</reference>
<dbReference type="Gene3D" id="3.40.50.300">
    <property type="entry name" value="P-loop containing nucleotide triphosphate hydrolases"/>
    <property type="match status" value="1"/>
</dbReference>
<evidence type="ECO:0000256" key="4">
    <source>
        <dbReference type="ARBA" id="ARBA00022821"/>
    </source>
</evidence>
<dbReference type="InterPro" id="IPR042197">
    <property type="entry name" value="Apaf_helical"/>
</dbReference>
<keyword evidence="2" id="KW-0433">Leucine-rich repeat</keyword>
<keyword evidence="4" id="KW-0611">Plant defense</keyword>
<evidence type="ECO:0000259" key="8">
    <source>
        <dbReference type="Pfam" id="PF23247"/>
    </source>
</evidence>
<dbReference type="GO" id="GO:0043531">
    <property type="term" value="F:ADP binding"/>
    <property type="evidence" value="ECO:0007669"/>
    <property type="project" value="InterPro"/>
</dbReference>
<dbReference type="GO" id="GO:0042742">
    <property type="term" value="P:defense response to bacterium"/>
    <property type="evidence" value="ECO:0007669"/>
    <property type="project" value="UniProtKB-ARBA"/>
</dbReference>
<dbReference type="SUPFAM" id="SSF52540">
    <property type="entry name" value="P-loop containing nucleoside triphosphate hydrolases"/>
    <property type="match status" value="1"/>
</dbReference>
<dbReference type="InterPro" id="IPR002182">
    <property type="entry name" value="NB-ARC"/>
</dbReference>
<keyword evidence="5" id="KW-0547">Nucleotide-binding</keyword>
<dbReference type="AlphaFoldDB" id="A0AAV8DPU4"/>
<feature type="domain" description="Disease resistance protein At4g27190-like leucine-rich repeats" evidence="8">
    <location>
        <begin position="744"/>
        <end position="860"/>
    </location>
</feature>
<dbReference type="InterPro" id="IPR027417">
    <property type="entry name" value="P-loop_NTPase"/>
</dbReference>
<dbReference type="InterPro" id="IPR032675">
    <property type="entry name" value="LRR_dom_sf"/>
</dbReference>
<dbReference type="InterPro" id="IPR003591">
    <property type="entry name" value="Leu-rich_rpt_typical-subtyp"/>
</dbReference>
<keyword evidence="5" id="KW-0067">ATP-binding</keyword>
<gene>
    <name evidence="10" type="ORF">LUZ62_054262</name>
</gene>
<dbReference type="Gene3D" id="3.80.10.10">
    <property type="entry name" value="Ribonuclease Inhibitor"/>
    <property type="match status" value="2"/>
</dbReference>
<dbReference type="FunFam" id="1.10.8.430:FF:000003">
    <property type="entry name" value="Probable disease resistance protein At5g66910"/>
    <property type="match status" value="1"/>
</dbReference>
<evidence type="ECO:0000259" key="9">
    <source>
        <dbReference type="Pfam" id="PF23559"/>
    </source>
</evidence>
<comment type="similarity">
    <text evidence="1">Belongs to the disease resistance NB-LRR family.</text>
</comment>
<feature type="domain" description="NB-ARC" evidence="7">
    <location>
        <begin position="162"/>
        <end position="318"/>
    </location>
</feature>
<organism evidence="10 11">
    <name type="scientific">Rhynchospora pubera</name>
    <dbReference type="NCBI Taxonomy" id="906938"/>
    <lineage>
        <taxon>Eukaryota</taxon>
        <taxon>Viridiplantae</taxon>
        <taxon>Streptophyta</taxon>
        <taxon>Embryophyta</taxon>
        <taxon>Tracheophyta</taxon>
        <taxon>Spermatophyta</taxon>
        <taxon>Magnoliopsida</taxon>
        <taxon>Liliopsida</taxon>
        <taxon>Poales</taxon>
        <taxon>Cyperaceae</taxon>
        <taxon>Cyperoideae</taxon>
        <taxon>Rhynchosporeae</taxon>
        <taxon>Rhynchospora</taxon>
    </lineage>
</organism>
<dbReference type="InterPro" id="IPR036388">
    <property type="entry name" value="WH-like_DNA-bd_sf"/>
</dbReference>
<evidence type="ECO:0000313" key="10">
    <source>
        <dbReference type="EMBL" id="KAJ4770005.1"/>
    </source>
</evidence>
<dbReference type="PANTHER" id="PTHR33463">
    <property type="entry name" value="NB-ARC DOMAIN-CONTAINING PROTEIN-RELATED"/>
    <property type="match status" value="1"/>
</dbReference>
<evidence type="ECO:0000259" key="7">
    <source>
        <dbReference type="Pfam" id="PF00931"/>
    </source>
</evidence>
<dbReference type="PROSITE" id="PS51450">
    <property type="entry name" value="LRR"/>
    <property type="match status" value="2"/>
</dbReference>
<dbReference type="FunFam" id="3.40.50.300:FF:001091">
    <property type="entry name" value="Probable disease resistance protein At1g61300"/>
    <property type="match status" value="1"/>
</dbReference>
<evidence type="ECO:0000256" key="5">
    <source>
        <dbReference type="ARBA" id="ARBA00022840"/>
    </source>
</evidence>
<dbReference type="GO" id="GO:0005524">
    <property type="term" value="F:ATP binding"/>
    <property type="evidence" value="ECO:0007669"/>
    <property type="project" value="UniProtKB-KW"/>
</dbReference>
<dbReference type="Pfam" id="PF23559">
    <property type="entry name" value="WHD_DRP"/>
    <property type="match status" value="1"/>
</dbReference>
<protein>
    <submittedName>
        <fullName evidence="10">LRR and NB-ARC domains-containing disease resistance protein</fullName>
    </submittedName>
</protein>
<dbReference type="FunFam" id="1.10.10.10:FF:000322">
    <property type="entry name" value="Probable disease resistance protein At1g63360"/>
    <property type="match status" value="1"/>
</dbReference>
<dbReference type="GO" id="GO:0009626">
    <property type="term" value="P:plant-type hypersensitive response"/>
    <property type="evidence" value="ECO:0007669"/>
    <property type="project" value="UniProtKB-ARBA"/>
</dbReference>
<feature type="coiled-coil region" evidence="6">
    <location>
        <begin position="33"/>
        <end position="88"/>
    </location>
</feature>
<accession>A0AAV8DPU4</accession>
<dbReference type="InterPro" id="IPR058922">
    <property type="entry name" value="WHD_DRP"/>
</dbReference>
<dbReference type="InterPro" id="IPR001611">
    <property type="entry name" value="Leu-rich_rpt"/>
</dbReference>
<keyword evidence="6" id="KW-0175">Coiled coil</keyword>
<dbReference type="PRINTS" id="PR00364">
    <property type="entry name" value="DISEASERSIST"/>
</dbReference>
<proteinExistence type="inferred from homology"/>
<sequence>MELLKSAVSSVLPLVANRIIEHLEYPFMARGNIRALESATRELQAMKEDVKTEITNAQWDNSAPSNQAREWLSQVEAIENEATEIQHKYQQLCRCVWNISPNFYAIYKISRSAAKKQVEVKNLCDKKATIEVIIQMPPPLAHEMPASSSISPNFREALHYVKDDVHGIIGIWGMGGVGKTHLLKQINNELSNGLAFNCVVFVTCSKECYEEKVQNEIIDNLRLDKNGTMKQKQSTIYNFLRERSFVILLDDLWNRVDLETIGIPDPLRTVGTCRRKVVLTTRSTEVCGQMEVKKRIRVDVLNEDDAWSLFKEKVTAETINSDPLIQKFALDVVKELDGLPLALFTIGRAMHDKMDPSEWEQAIVSLKNARLNDVEFSCVNRSVFHILKFSYDSLKSDTLRQCFLHCSLWPEDFNIGKDALVMLWLGLGLINEPNIQSAYNVGYSYIRRLQAVCLLEIHDDDSRMHDLIRDMAIWIANNQGEDTNKWIVHAGTYTESKDIQISSDTKALSVMNNGAKRILFSTIYSSTKLSTLVLSHNSLIDSKTLQLELFSKLTVLDLSINRLEDFPVEICKLVHLQFLNLSGNPLKSLPVELGSLIDLKYLILWYTNCTFPNKVLSKLKALRVLDLSIGHKAYNLDIFPTIEKDLQLLPHFQALGIIISSKLTFSRFSQTVSVPVRWFDVCKYNESYLSFSSCFFENSHLGSNIVSIHISHSDDIECVKFENESENQSICHLGRLECLFFRWMRNMKKVIWKGLDPKDVFPRLQILEFNFCPSLTSISWVVNLPRIQMLAVRHCTSIKQLIRMDELKDSGIHMSQLCFPFLTKMDLRYSDELELISDLMISFPALEYLLVDNCDKLKNLPFKPSNHPEKLKLIKGSQEWWNNLELEDNDSYKFSLQPFFEKLSSSHFRYYEKSSS</sequence>
<evidence type="ECO:0000313" key="11">
    <source>
        <dbReference type="Proteomes" id="UP001140206"/>
    </source>
</evidence>
<evidence type="ECO:0000256" key="2">
    <source>
        <dbReference type="ARBA" id="ARBA00022614"/>
    </source>
</evidence>
<keyword evidence="3" id="KW-0677">Repeat</keyword>